<evidence type="ECO:0000256" key="2">
    <source>
        <dbReference type="SAM" id="SignalP"/>
    </source>
</evidence>
<dbReference type="RefSeq" id="WP_345008933.1">
    <property type="nucleotide sequence ID" value="NZ_BAABFC010000001.1"/>
</dbReference>
<feature type="signal peptide" evidence="2">
    <location>
        <begin position="1"/>
        <end position="24"/>
    </location>
</feature>
<protein>
    <submittedName>
        <fullName evidence="3">Uncharacterized protein</fullName>
    </submittedName>
</protein>
<keyword evidence="4" id="KW-1185">Reference proteome</keyword>
<organism evidence="3 4">
    <name type="scientific">Pseudaeromonas paramecii</name>
    <dbReference type="NCBI Taxonomy" id="2138166"/>
    <lineage>
        <taxon>Bacteria</taxon>
        <taxon>Pseudomonadati</taxon>
        <taxon>Pseudomonadota</taxon>
        <taxon>Gammaproteobacteria</taxon>
        <taxon>Aeromonadales</taxon>
        <taxon>Aeromonadaceae</taxon>
        <taxon>Pseudaeromonas</taxon>
    </lineage>
</organism>
<name>A0ABP8PW53_9GAMM</name>
<accession>A0ABP8PW53</accession>
<evidence type="ECO:0000256" key="1">
    <source>
        <dbReference type="SAM" id="Phobius"/>
    </source>
</evidence>
<evidence type="ECO:0000313" key="4">
    <source>
        <dbReference type="Proteomes" id="UP001501321"/>
    </source>
</evidence>
<feature type="chain" id="PRO_5045471514" evidence="2">
    <location>
        <begin position="25"/>
        <end position="132"/>
    </location>
</feature>
<keyword evidence="1" id="KW-0812">Transmembrane</keyword>
<comment type="caution">
    <text evidence="3">The sequence shown here is derived from an EMBL/GenBank/DDBJ whole genome shotgun (WGS) entry which is preliminary data.</text>
</comment>
<evidence type="ECO:0000313" key="3">
    <source>
        <dbReference type="EMBL" id="GAA4492392.1"/>
    </source>
</evidence>
<keyword evidence="1" id="KW-0472">Membrane</keyword>
<feature type="transmembrane region" description="Helical" evidence="1">
    <location>
        <begin position="98"/>
        <end position="118"/>
    </location>
</feature>
<reference evidence="4" key="1">
    <citation type="journal article" date="2019" name="Int. J. Syst. Evol. Microbiol.">
        <title>The Global Catalogue of Microorganisms (GCM) 10K type strain sequencing project: providing services to taxonomists for standard genome sequencing and annotation.</title>
        <authorList>
            <consortium name="The Broad Institute Genomics Platform"/>
            <consortium name="The Broad Institute Genome Sequencing Center for Infectious Disease"/>
            <person name="Wu L."/>
            <person name="Ma J."/>
        </authorList>
    </citation>
    <scope>NUCLEOTIDE SEQUENCE [LARGE SCALE GENOMIC DNA]</scope>
    <source>
        <strain evidence="4">JCM 32226</strain>
    </source>
</reference>
<dbReference type="EMBL" id="BAABFC010000001">
    <property type="protein sequence ID" value="GAA4492392.1"/>
    <property type="molecule type" value="Genomic_DNA"/>
</dbReference>
<proteinExistence type="predicted"/>
<dbReference type="Proteomes" id="UP001501321">
    <property type="component" value="Unassembled WGS sequence"/>
</dbReference>
<keyword evidence="1" id="KW-1133">Transmembrane helix</keyword>
<gene>
    <name evidence="3" type="ORF">GCM10023095_00790</name>
</gene>
<keyword evidence="2" id="KW-0732">Signal</keyword>
<sequence length="132" mass="13570">MEKVSVTSLRRAALVMMLGFSLHAESAQVVSLELSLSTADIGTLVNRLPQAPSNSAFITTGGATAKPLPALVASAQAGLRVVAKDDAAFSSAANTNGWLKGVAAPLLMLAGLLVLGLVRQQRSLRMQGAMAL</sequence>